<dbReference type="InterPro" id="IPR003675">
    <property type="entry name" value="Rce1/LyrA-like_dom"/>
</dbReference>
<dbReference type="GO" id="GO:0008237">
    <property type="term" value="F:metallopeptidase activity"/>
    <property type="evidence" value="ECO:0007669"/>
    <property type="project" value="UniProtKB-KW"/>
</dbReference>
<keyword evidence="3" id="KW-0645">Protease</keyword>
<feature type="transmembrane region" description="Helical" evidence="1">
    <location>
        <begin position="165"/>
        <end position="183"/>
    </location>
</feature>
<evidence type="ECO:0000256" key="1">
    <source>
        <dbReference type="SAM" id="Phobius"/>
    </source>
</evidence>
<dbReference type="GO" id="GO:0080120">
    <property type="term" value="P:CAAX-box protein maturation"/>
    <property type="evidence" value="ECO:0007669"/>
    <property type="project" value="UniProtKB-ARBA"/>
</dbReference>
<protein>
    <submittedName>
        <fullName evidence="3">CPBP family intramembrane metalloprotease</fullName>
    </submittedName>
</protein>
<feature type="transmembrane region" description="Helical" evidence="1">
    <location>
        <begin position="93"/>
        <end position="117"/>
    </location>
</feature>
<evidence type="ECO:0000313" key="3">
    <source>
        <dbReference type="EMBL" id="QUD89701.1"/>
    </source>
</evidence>
<dbReference type="AlphaFoldDB" id="A0A975IXR8"/>
<reference evidence="3" key="1">
    <citation type="submission" date="2021-04" db="EMBL/GenBank/DDBJ databases">
        <title>The complete genome sequence of Caulobacter sp. S6.</title>
        <authorList>
            <person name="Tang Y."/>
            <person name="Ouyang W."/>
            <person name="Liu Q."/>
            <person name="Huang B."/>
            <person name="Guo Z."/>
            <person name="Lei P."/>
        </authorList>
    </citation>
    <scope>NUCLEOTIDE SEQUENCE</scope>
    <source>
        <strain evidence="3">S6</strain>
    </source>
</reference>
<sequence length="292" mass="31831">MRKLFMNARGLRAGWRLLAVLAIFFGLSNAAAWLVPRLIPIGDRTDLDPIGMIAAETTSLLVALAAIGVMALIERRSLTAYGIPLRSAFGKDFWVGLGWGLGSTTVLVGLVAALGGFHVTGLALHGGEVGRYLALWLLASLLIGWSEEVQFRSYVLTVLGEGIGYWPAAVLLSIGFGALHYFLKPHERWEDFASTGLLGLFICLTLRRTGALAWAIGFHAAFDFANLFIWSGQNGGQFAVGKLLDVRWPGPDWLTGGFLGPEASWMVFPVIGLMFVLFHRLYPQRKFPPALT</sequence>
<dbReference type="PANTHER" id="PTHR39430:SF1">
    <property type="entry name" value="PROTEASE"/>
    <property type="match status" value="1"/>
</dbReference>
<feature type="domain" description="CAAX prenyl protease 2/Lysostaphin resistance protein A-like" evidence="2">
    <location>
        <begin position="132"/>
        <end position="224"/>
    </location>
</feature>
<dbReference type="RefSeq" id="WP_211939753.1">
    <property type="nucleotide sequence ID" value="NZ_CP073078.1"/>
</dbReference>
<evidence type="ECO:0000313" key="4">
    <source>
        <dbReference type="Proteomes" id="UP000676409"/>
    </source>
</evidence>
<dbReference type="Pfam" id="PF02517">
    <property type="entry name" value="Rce1-like"/>
    <property type="match status" value="1"/>
</dbReference>
<proteinExistence type="predicted"/>
<evidence type="ECO:0000259" key="2">
    <source>
        <dbReference type="Pfam" id="PF02517"/>
    </source>
</evidence>
<keyword evidence="3" id="KW-0482">Metalloprotease</keyword>
<name>A0A975IXR8_9CAUL</name>
<keyword evidence="1" id="KW-0472">Membrane</keyword>
<dbReference type="PANTHER" id="PTHR39430">
    <property type="entry name" value="MEMBRANE-ASSOCIATED PROTEASE-RELATED"/>
    <property type="match status" value="1"/>
</dbReference>
<keyword evidence="3" id="KW-0378">Hydrolase</keyword>
<keyword evidence="1" id="KW-1133">Transmembrane helix</keyword>
<feature type="transmembrane region" description="Helical" evidence="1">
    <location>
        <begin position="263"/>
        <end position="282"/>
    </location>
</feature>
<dbReference type="EMBL" id="CP073078">
    <property type="protein sequence ID" value="QUD89701.1"/>
    <property type="molecule type" value="Genomic_DNA"/>
</dbReference>
<dbReference type="GO" id="GO:0004175">
    <property type="term" value="F:endopeptidase activity"/>
    <property type="evidence" value="ECO:0007669"/>
    <property type="project" value="UniProtKB-ARBA"/>
</dbReference>
<accession>A0A975IXR8</accession>
<feature type="transmembrane region" description="Helical" evidence="1">
    <location>
        <begin position="51"/>
        <end position="73"/>
    </location>
</feature>
<dbReference type="KEGG" id="caul:KCG34_07470"/>
<keyword evidence="1" id="KW-0812">Transmembrane</keyword>
<keyword evidence="4" id="KW-1185">Reference proteome</keyword>
<organism evidence="3 4">
    <name type="scientific">Phenylobacterium montanum</name>
    <dbReference type="NCBI Taxonomy" id="2823693"/>
    <lineage>
        <taxon>Bacteria</taxon>
        <taxon>Pseudomonadati</taxon>
        <taxon>Pseudomonadota</taxon>
        <taxon>Alphaproteobacteria</taxon>
        <taxon>Caulobacterales</taxon>
        <taxon>Caulobacteraceae</taxon>
        <taxon>Phenylobacterium</taxon>
    </lineage>
</organism>
<gene>
    <name evidence="3" type="ORF">KCG34_07470</name>
</gene>
<dbReference type="Proteomes" id="UP000676409">
    <property type="component" value="Chromosome"/>
</dbReference>